<reference evidence="2 3" key="1">
    <citation type="submission" date="2016-06" db="EMBL/GenBank/DDBJ databases">
        <authorList>
            <person name="Ramos C."/>
            <person name="Pintado A."/>
            <person name="Crespo-Gomez J.I."/>
        </authorList>
    </citation>
    <scope>NUCLEOTIDE SEQUENCE [LARGE SCALE GENOMIC DNA]</scope>
    <source>
        <strain evidence="2 3">AVO110</strain>
    </source>
</reference>
<feature type="transmembrane region" description="Helical" evidence="1">
    <location>
        <begin position="98"/>
        <end position="121"/>
    </location>
</feature>
<gene>
    <name evidence="2" type="ORF">A9179_10605</name>
</gene>
<keyword evidence="1" id="KW-1133">Transmembrane helix</keyword>
<dbReference type="RefSeq" id="WP_187805800.1">
    <property type="nucleotide sequence ID" value="NZ_LZEU01000001.1"/>
</dbReference>
<protein>
    <recommendedName>
        <fullName evidence="4">Membrane-anchored protein</fullName>
    </recommendedName>
</protein>
<dbReference type="Proteomes" id="UP000744555">
    <property type="component" value="Unassembled WGS sequence"/>
</dbReference>
<feature type="transmembrane region" description="Helical" evidence="1">
    <location>
        <begin position="72"/>
        <end position="92"/>
    </location>
</feature>
<feature type="transmembrane region" description="Helical" evidence="1">
    <location>
        <begin position="166"/>
        <end position="184"/>
    </location>
</feature>
<evidence type="ECO:0008006" key="4">
    <source>
        <dbReference type="Google" id="ProtNLM"/>
    </source>
</evidence>
<name>A0ABR7S2D7_AQUAC</name>
<dbReference type="InterPro" id="IPR007136">
    <property type="entry name" value="DUF347"/>
</dbReference>
<accession>A0ABR7S2D7</accession>
<feature type="transmembrane region" description="Helical" evidence="1">
    <location>
        <begin position="46"/>
        <end position="65"/>
    </location>
</feature>
<feature type="transmembrane region" description="Helical" evidence="1">
    <location>
        <begin position="224"/>
        <end position="246"/>
    </location>
</feature>
<proteinExistence type="predicted"/>
<feature type="transmembrane region" description="Helical" evidence="1">
    <location>
        <begin position="191"/>
        <end position="212"/>
    </location>
</feature>
<feature type="transmembrane region" description="Helical" evidence="1">
    <location>
        <begin position="141"/>
        <end position="160"/>
    </location>
</feature>
<evidence type="ECO:0000313" key="3">
    <source>
        <dbReference type="Proteomes" id="UP000744555"/>
    </source>
</evidence>
<organism evidence="2 3">
    <name type="scientific">Aquipseudomonas alcaligenes</name>
    <name type="common">Pseudomonas alcaligenes</name>
    <dbReference type="NCBI Taxonomy" id="43263"/>
    <lineage>
        <taxon>Bacteria</taxon>
        <taxon>Pseudomonadati</taxon>
        <taxon>Pseudomonadota</taxon>
        <taxon>Gammaproteobacteria</taxon>
        <taxon>Pseudomonadales</taxon>
        <taxon>Pseudomonadaceae</taxon>
        <taxon>Aquipseudomonas</taxon>
    </lineage>
</organism>
<evidence type="ECO:0000313" key="2">
    <source>
        <dbReference type="EMBL" id="MBC9250726.1"/>
    </source>
</evidence>
<comment type="caution">
    <text evidence="2">The sequence shown here is derived from an EMBL/GenBank/DDBJ whole genome shotgun (WGS) entry which is preliminary data.</text>
</comment>
<dbReference type="Pfam" id="PF03988">
    <property type="entry name" value="DUF347"/>
    <property type="match status" value="4"/>
</dbReference>
<keyword evidence="1" id="KW-0472">Membrane</keyword>
<evidence type="ECO:0000256" key="1">
    <source>
        <dbReference type="SAM" id="Phobius"/>
    </source>
</evidence>
<keyword evidence="3" id="KW-1185">Reference proteome</keyword>
<keyword evidence="1" id="KW-0812">Transmembrane</keyword>
<dbReference type="EMBL" id="LZEU01000001">
    <property type="protein sequence ID" value="MBC9250726.1"/>
    <property type="molecule type" value="Genomic_DNA"/>
</dbReference>
<sequence length="260" mass="28614">MGETTSWQVGLENKVPVVTLVFWIIKILSTTVGETGADFLIFKLHFGLPLTSLLMGGLLVVVMLMQLRSKHYVPWIYWLTVVQVSIFGTLLTDSLVDTYGVALTTTTAVFSVLLILTFTLWYAREGTLSIRSIYPGRREHFYWTAILVTFALGTAAGDLVSEEFRLGYVISALLFAGCIGLVAVAHYVFRLNVVATFWIAYVLTRPFGASMGDWLSHSIRKGGLGLGTVGTSAVFVVIILVLVGYLSWQEHRHAIAVGSD</sequence>